<accession>A0A8S2WW91</accession>
<organism evidence="2 3">
    <name type="scientific">Didymodactylos carnosus</name>
    <dbReference type="NCBI Taxonomy" id="1234261"/>
    <lineage>
        <taxon>Eukaryota</taxon>
        <taxon>Metazoa</taxon>
        <taxon>Spiralia</taxon>
        <taxon>Gnathifera</taxon>
        <taxon>Rotifera</taxon>
        <taxon>Eurotatoria</taxon>
        <taxon>Bdelloidea</taxon>
        <taxon>Philodinida</taxon>
        <taxon>Philodinidae</taxon>
        <taxon>Didymodactylos</taxon>
    </lineage>
</organism>
<evidence type="ECO:0000313" key="2">
    <source>
        <dbReference type="EMBL" id="CAF4465918.1"/>
    </source>
</evidence>
<name>A0A8S2WW91_9BILA</name>
<evidence type="ECO:0000256" key="1">
    <source>
        <dbReference type="SAM" id="MobiDB-lite"/>
    </source>
</evidence>
<dbReference type="EMBL" id="CAJOBC010100228">
    <property type="protein sequence ID" value="CAF4465918.1"/>
    <property type="molecule type" value="Genomic_DNA"/>
</dbReference>
<feature type="non-terminal residue" evidence="2">
    <location>
        <position position="453"/>
    </location>
</feature>
<protein>
    <submittedName>
        <fullName evidence="2">Uncharacterized protein</fullName>
    </submittedName>
</protein>
<dbReference type="AlphaFoldDB" id="A0A8S2WW91"/>
<evidence type="ECO:0000313" key="3">
    <source>
        <dbReference type="Proteomes" id="UP000681722"/>
    </source>
</evidence>
<sequence>DDNTENLPQKEKSKLPSSSSSSQQVKITVKKNDDQEESHMVYIPVLPHSVSNLELEKTISTRLQDFQIRVKQCQCISEIGVVSYIVFDTTKHDQDEDLPTLDEISQYWPQLLKSERPPQCEIVSVDFPNIIKVISYSIDDLLLAANFGIFSIKDLQGKIYARVDCSFLENLPIKSVPSQFQKIDLLLYSFIVKQLDMSPQDVQTHGQQCQKEAEHLYKLLISEKSNKTTTDTQIYVLPKEITEFKMLFHIELNKESRNVIILASTTVQKWLNRDFIYFYGRLLQKPNHLGYNVTVKLPIIPTTTTDSVQQSLESHPMFQNFVKQMQITDEMAIIEFSDRSVYDKCIKSGSIQIKINNKNQTLQVERYSSTNNPSEMDINVQNWYGTKMKDCKADITQFVPTDSIFRYKRNSKIWLDEFLKVKNDNDIKQSNSTKRLLRVTVMLNTISAIRNKK</sequence>
<reference evidence="2" key="1">
    <citation type="submission" date="2021-02" db="EMBL/GenBank/DDBJ databases">
        <authorList>
            <person name="Nowell W R."/>
        </authorList>
    </citation>
    <scope>NUCLEOTIDE SEQUENCE</scope>
</reference>
<proteinExistence type="predicted"/>
<gene>
    <name evidence="2" type="ORF">SRO942_LOCUS43014</name>
</gene>
<comment type="caution">
    <text evidence="2">The sequence shown here is derived from an EMBL/GenBank/DDBJ whole genome shotgun (WGS) entry which is preliminary data.</text>
</comment>
<feature type="compositionally biased region" description="Low complexity" evidence="1">
    <location>
        <begin position="15"/>
        <end position="24"/>
    </location>
</feature>
<dbReference type="Proteomes" id="UP000681722">
    <property type="component" value="Unassembled WGS sequence"/>
</dbReference>
<feature type="region of interest" description="Disordered" evidence="1">
    <location>
        <begin position="1"/>
        <end position="33"/>
    </location>
</feature>